<dbReference type="GO" id="GO:0005634">
    <property type="term" value="C:nucleus"/>
    <property type="evidence" value="ECO:0007669"/>
    <property type="project" value="UniProtKB-ARBA"/>
</dbReference>
<protein>
    <recommendedName>
        <fullName evidence="6">HIT-type domain-containing protein</fullName>
    </recommendedName>
</protein>
<keyword evidence="2 4" id="KW-0863">Zinc-finger</keyword>
<evidence type="ECO:0000259" key="6">
    <source>
        <dbReference type="PROSITE" id="PS51083"/>
    </source>
</evidence>
<evidence type="ECO:0000256" key="2">
    <source>
        <dbReference type="ARBA" id="ARBA00022771"/>
    </source>
</evidence>
<keyword evidence="3" id="KW-0862">Zinc</keyword>
<dbReference type="InterPro" id="IPR007529">
    <property type="entry name" value="Znf_HIT"/>
</dbReference>
<dbReference type="GO" id="GO:0006338">
    <property type="term" value="P:chromatin remodeling"/>
    <property type="evidence" value="ECO:0007669"/>
    <property type="project" value="InterPro"/>
</dbReference>
<organism evidence="7 8">
    <name type="scientific">Patellaria atrata CBS 101060</name>
    <dbReference type="NCBI Taxonomy" id="1346257"/>
    <lineage>
        <taxon>Eukaryota</taxon>
        <taxon>Fungi</taxon>
        <taxon>Dikarya</taxon>
        <taxon>Ascomycota</taxon>
        <taxon>Pezizomycotina</taxon>
        <taxon>Dothideomycetes</taxon>
        <taxon>Dothideomycetes incertae sedis</taxon>
        <taxon>Patellariales</taxon>
        <taxon>Patellariaceae</taxon>
        <taxon>Patellaria</taxon>
    </lineage>
</organism>
<name>A0A9P4S4T7_9PEZI</name>
<dbReference type="EMBL" id="MU006106">
    <property type="protein sequence ID" value="KAF2835855.1"/>
    <property type="molecule type" value="Genomic_DNA"/>
</dbReference>
<dbReference type="PROSITE" id="PS51083">
    <property type="entry name" value="ZF_HIT"/>
    <property type="match status" value="1"/>
</dbReference>
<dbReference type="CDD" id="cd21437">
    <property type="entry name" value="zf-HIT_ZNHIT1_like"/>
    <property type="match status" value="1"/>
</dbReference>
<dbReference type="Pfam" id="PF04438">
    <property type="entry name" value="zf-HIT"/>
    <property type="match status" value="1"/>
</dbReference>
<feature type="compositionally biased region" description="Pro residues" evidence="5">
    <location>
        <begin position="172"/>
        <end position="181"/>
    </location>
</feature>
<evidence type="ECO:0000256" key="1">
    <source>
        <dbReference type="ARBA" id="ARBA00022723"/>
    </source>
</evidence>
<keyword evidence="8" id="KW-1185">Reference proteome</keyword>
<proteinExistence type="predicted"/>
<evidence type="ECO:0000256" key="3">
    <source>
        <dbReference type="ARBA" id="ARBA00022833"/>
    </source>
</evidence>
<feature type="region of interest" description="Disordered" evidence="5">
    <location>
        <begin position="52"/>
        <end position="77"/>
    </location>
</feature>
<dbReference type="PANTHER" id="PTHR13093">
    <property type="entry name" value="ZINC FINGER HIT DOMAIN CONTAINING PROTEIN 1"/>
    <property type="match status" value="1"/>
</dbReference>
<accession>A0A9P4S4T7</accession>
<feature type="domain" description="HIT-type" evidence="6">
    <location>
        <begin position="250"/>
        <end position="282"/>
    </location>
</feature>
<gene>
    <name evidence="7" type="ORF">M501DRAFT_301380</name>
</gene>
<feature type="region of interest" description="Disordered" evidence="5">
    <location>
        <begin position="140"/>
        <end position="181"/>
    </location>
</feature>
<dbReference type="Proteomes" id="UP000799429">
    <property type="component" value="Unassembled WGS sequence"/>
</dbReference>
<evidence type="ECO:0000313" key="7">
    <source>
        <dbReference type="EMBL" id="KAF2835855.1"/>
    </source>
</evidence>
<dbReference type="OrthoDB" id="74807at2759"/>
<dbReference type="AlphaFoldDB" id="A0A9P4S4T7"/>
<evidence type="ECO:0000313" key="8">
    <source>
        <dbReference type="Proteomes" id="UP000799429"/>
    </source>
</evidence>
<dbReference type="InterPro" id="IPR039723">
    <property type="entry name" value="Vps71/ZNHIT1"/>
</dbReference>
<evidence type="ECO:0000256" key="4">
    <source>
        <dbReference type="PROSITE-ProRule" id="PRU00453"/>
    </source>
</evidence>
<reference evidence="7" key="1">
    <citation type="journal article" date="2020" name="Stud. Mycol.">
        <title>101 Dothideomycetes genomes: a test case for predicting lifestyles and emergence of pathogens.</title>
        <authorList>
            <person name="Haridas S."/>
            <person name="Albert R."/>
            <person name="Binder M."/>
            <person name="Bloem J."/>
            <person name="Labutti K."/>
            <person name="Salamov A."/>
            <person name="Andreopoulos B."/>
            <person name="Baker S."/>
            <person name="Barry K."/>
            <person name="Bills G."/>
            <person name="Bluhm B."/>
            <person name="Cannon C."/>
            <person name="Castanera R."/>
            <person name="Culley D."/>
            <person name="Daum C."/>
            <person name="Ezra D."/>
            <person name="Gonzalez J."/>
            <person name="Henrissat B."/>
            <person name="Kuo A."/>
            <person name="Liang C."/>
            <person name="Lipzen A."/>
            <person name="Lutzoni F."/>
            <person name="Magnuson J."/>
            <person name="Mondo S."/>
            <person name="Nolan M."/>
            <person name="Ohm R."/>
            <person name="Pangilinan J."/>
            <person name="Park H.-J."/>
            <person name="Ramirez L."/>
            <person name="Alfaro M."/>
            <person name="Sun H."/>
            <person name="Tritt A."/>
            <person name="Yoshinaga Y."/>
            <person name="Zwiers L.-H."/>
            <person name="Turgeon B."/>
            <person name="Goodwin S."/>
            <person name="Spatafora J."/>
            <person name="Crous P."/>
            <person name="Grigoriev I."/>
        </authorList>
    </citation>
    <scope>NUCLEOTIDE SEQUENCE</scope>
    <source>
        <strain evidence="7">CBS 101060</strain>
    </source>
</reference>
<sequence>MPLKQLSNLYHHSTTLQTNLMPLIEELPNTGATAAPGWAYVADTGYDPSKVAINPSGTRNRAARNGPAVSGSELSARQQKVIDQRLAELHKDGPKVAIILPESKRAKSKPTPNVKKILLSNKTFQNHVEDEEALLVLNRSQPVPRAPAPGKIPKTPASKAKRASIGGATPSTPLPATPTGSMPPPPLPATIIIPQPFTRSAESPLQTLVPDLPPPAEIEVLLSAPPLAYTAAQAGPPAEKGARRPQRHFCEICGYWGRVKCLKCAARTCGLECSRTHEESRCNKFYA</sequence>
<evidence type="ECO:0000256" key="5">
    <source>
        <dbReference type="SAM" id="MobiDB-lite"/>
    </source>
</evidence>
<dbReference type="GO" id="GO:0008270">
    <property type="term" value="F:zinc ion binding"/>
    <property type="evidence" value="ECO:0007669"/>
    <property type="project" value="UniProtKB-UniRule"/>
</dbReference>
<keyword evidence="1" id="KW-0479">Metal-binding</keyword>
<comment type="caution">
    <text evidence="7">The sequence shown here is derived from an EMBL/GenBank/DDBJ whole genome shotgun (WGS) entry which is preliminary data.</text>
</comment>